<dbReference type="SUPFAM" id="SSF54106">
    <property type="entry name" value="LysM domain"/>
    <property type="match status" value="1"/>
</dbReference>
<gene>
    <name evidence="3" type="ORF">NLI96_g837</name>
</gene>
<feature type="compositionally biased region" description="Low complexity" evidence="1">
    <location>
        <begin position="63"/>
        <end position="74"/>
    </location>
</feature>
<keyword evidence="4" id="KW-1185">Reference proteome</keyword>
<feature type="compositionally biased region" description="Polar residues" evidence="1">
    <location>
        <begin position="452"/>
        <end position="477"/>
    </location>
</feature>
<feature type="compositionally biased region" description="Polar residues" evidence="1">
    <location>
        <begin position="379"/>
        <end position="388"/>
    </location>
</feature>
<dbReference type="InterPro" id="IPR036779">
    <property type="entry name" value="LysM_dom_sf"/>
</dbReference>
<evidence type="ECO:0000259" key="2">
    <source>
        <dbReference type="PROSITE" id="PS51782"/>
    </source>
</evidence>
<dbReference type="CDD" id="cd00118">
    <property type="entry name" value="LysM"/>
    <property type="match status" value="1"/>
</dbReference>
<feature type="domain" description="LysM" evidence="2">
    <location>
        <begin position="173"/>
        <end position="217"/>
    </location>
</feature>
<protein>
    <recommendedName>
        <fullName evidence="2">LysM domain-containing protein</fullName>
    </recommendedName>
</protein>
<reference evidence="3" key="1">
    <citation type="submission" date="2022-07" db="EMBL/GenBank/DDBJ databases">
        <title>Genome Sequence of Physisporinus lineatus.</title>
        <authorList>
            <person name="Buettner E."/>
        </authorList>
    </citation>
    <scope>NUCLEOTIDE SEQUENCE</scope>
    <source>
        <strain evidence="3">VT162</strain>
    </source>
</reference>
<dbReference type="InterPro" id="IPR018392">
    <property type="entry name" value="LysM"/>
</dbReference>
<feature type="region of interest" description="Disordered" evidence="1">
    <location>
        <begin position="94"/>
        <end position="113"/>
    </location>
</feature>
<dbReference type="Proteomes" id="UP001212997">
    <property type="component" value="Unassembled WGS sequence"/>
</dbReference>
<dbReference type="PROSITE" id="PS51782">
    <property type="entry name" value="LYSM"/>
    <property type="match status" value="1"/>
</dbReference>
<dbReference type="Pfam" id="PF01476">
    <property type="entry name" value="LysM"/>
    <property type="match status" value="1"/>
</dbReference>
<feature type="compositionally biased region" description="Polar residues" evidence="1">
    <location>
        <begin position="496"/>
        <end position="506"/>
    </location>
</feature>
<feature type="compositionally biased region" description="Basic and acidic residues" evidence="1">
    <location>
        <begin position="413"/>
        <end position="423"/>
    </location>
</feature>
<dbReference type="SMART" id="SM00257">
    <property type="entry name" value="LysM"/>
    <property type="match status" value="1"/>
</dbReference>
<dbReference type="Gene3D" id="3.10.350.10">
    <property type="entry name" value="LysM domain"/>
    <property type="match status" value="1"/>
</dbReference>
<proteinExistence type="predicted"/>
<feature type="region of interest" description="Disordered" evidence="1">
    <location>
        <begin position="377"/>
        <end position="520"/>
    </location>
</feature>
<dbReference type="EMBL" id="JANAWD010000015">
    <property type="protein sequence ID" value="KAJ3491260.1"/>
    <property type="molecule type" value="Genomic_DNA"/>
</dbReference>
<feature type="compositionally biased region" description="Low complexity" evidence="1">
    <location>
        <begin position="239"/>
        <end position="251"/>
    </location>
</feature>
<organism evidence="3 4">
    <name type="scientific">Meripilus lineatus</name>
    <dbReference type="NCBI Taxonomy" id="2056292"/>
    <lineage>
        <taxon>Eukaryota</taxon>
        <taxon>Fungi</taxon>
        <taxon>Dikarya</taxon>
        <taxon>Basidiomycota</taxon>
        <taxon>Agaricomycotina</taxon>
        <taxon>Agaricomycetes</taxon>
        <taxon>Polyporales</taxon>
        <taxon>Meripilaceae</taxon>
        <taxon>Meripilus</taxon>
    </lineage>
</organism>
<name>A0AAD5VBZ4_9APHY</name>
<feature type="compositionally biased region" description="Polar residues" evidence="1">
    <location>
        <begin position="283"/>
        <end position="311"/>
    </location>
</feature>
<evidence type="ECO:0000256" key="1">
    <source>
        <dbReference type="SAM" id="MobiDB-lite"/>
    </source>
</evidence>
<sequence>MPVSAISNDDIPSLYHNPFAGHSESSFTSAINPKRSHTETRPRNRRRGSESSVKRARNDHDSWSSTTEATSSSHSRSRTEDSLRVATASTTSLHPLVLGNQGSPSILSLPSPGDSRPYLKRALSNVSTSQGDSDDAQEDVAATWDEPEREKVVIVHQVCTGLLPVFPFPLSNQGVQVSSQDSLAGVALKYGISLANLRRANQLWATDSIHFRQELYIPLEFIHKSKQAKFSLDEFNLNGSSSQEGSPESQSTQIPHGGMDTGVGVGGNVTLRRVPASQLSFFPRPTTSASVSTPDVFSTSQTLPRSLQSTSRRPDLPTGFSSGHLSTAPPGFMLPSLPIPSASNTSILPTRSQISSLFSTLPFAPSTRDTIIARLSLDSGASTPTQSSDDQDLELEDVGHSSRRRMRSSETGQHADLDGRPRSDLAGFLSSRGNTGSLDTPLELRSFIPSVVSPSRSPTQIRHTVQHNSPPTGSRNRTIPEYISPEVIDDLREPIRTSQLQPSPSMQLPLRTRRDKPVGS</sequence>
<evidence type="ECO:0000313" key="3">
    <source>
        <dbReference type="EMBL" id="KAJ3491260.1"/>
    </source>
</evidence>
<evidence type="ECO:0000313" key="4">
    <source>
        <dbReference type="Proteomes" id="UP001212997"/>
    </source>
</evidence>
<dbReference type="AlphaFoldDB" id="A0AAD5VBZ4"/>
<feature type="compositionally biased region" description="Low complexity" evidence="1">
    <location>
        <begin position="102"/>
        <end position="113"/>
    </location>
</feature>
<feature type="region of interest" description="Disordered" evidence="1">
    <location>
        <begin position="236"/>
        <end position="268"/>
    </location>
</feature>
<comment type="caution">
    <text evidence="3">The sequence shown here is derived from an EMBL/GenBank/DDBJ whole genome shotgun (WGS) entry which is preliminary data.</text>
</comment>
<feature type="region of interest" description="Disordered" evidence="1">
    <location>
        <begin position="1"/>
        <end position="86"/>
    </location>
</feature>
<feature type="region of interest" description="Disordered" evidence="1">
    <location>
        <begin position="283"/>
        <end position="327"/>
    </location>
</feature>
<accession>A0AAD5VBZ4</accession>
<feature type="compositionally biased region" description="Basic and acidic residues" evidence="1">
    <location>
        <begin position="36"/>
        <end position="62"/>
    </location>
</feature>